<evidence type="ECO:0000259" key="6">
    <source>
        <dbReference type="Pfam" id="PF05670"/>
    </source>
</evidence>
<evidence type="ECO:0000256" key="2">
    <source>
        <dbReference type="ARBA" id="ARBA00022730"/>
    </source>
</evidence>
<keyword evidence="4 5" id="KW-0648">Protein biosynthesis</keyword>
<dbReference type="GO" id="GO:0043023">
    <property type="term" value="F:ribosomal large subunit binding"/>
    <property type="evidence" value="ECO:0007669"/>
    <property type="project" value="UniProtKB-UniRule"/>
</dbReference>
<feature type="domain" description="NFACT RNA-binding" evidence="6">
    <location>
        <begin position="453"/>
        <end position="541"/>
    </location>
</feature>
<reference evidence="7 8" key="1">
    <citation type="journal article" date="2012" name="Appl. Environ. Microbiol.">
        <title>Genome Sequence of Thermotolerant Bacillus methanolicus: Features and Regulation Related to Methylotrophy and Production of L-Lysine and L-Glutamate from Methanol.</title>
        <authorList>
            <person name="Heggeset T.M."/>
            <person name="Krog A."/>
            <person name="Balzer S."/>
            <person name="Wentzel A."/>
            <person name="Ellingsen T.E."/>
            <person name="Brautaset T."/>
        </authorList>
    </citation>
    <scope>NUCLEOTIDE SEQUENCE [LARGE SCALE GENOMIC DNA]</scope>
    <source>
        <strain evidence="7 8">PB1</strain>
    </source>
</reference>
<dbReference type="InterPro" id="IPR051608">
    <property type="entry name" value="RQC_Subunit_NEMF"/>
</dbReference>
<dbReference type="PANTHER" id="PTHR15239:SF6">
    <property type="entry name" value="RIBOSOME QUALITY CONTROL COMPLEX SUBUNIT NEMF"/>
    <property type="match status" value="1"/>
</dbReference>
<keyword evidence="2 5" id="KW-0699">rRNA-binding</keyword>
<gene>
    <name evidence="5" type="primary">rqcH</name>
    <name evidence="7" type="ORF">PB1_01395</name>
</gene>
<protein>
    <recommendedName>
        <fullName evidence="5">Rqc2 homolog RqcH</fullName>
        <shortName evidence="5">RqcH</shortName>
    </recommendedName>
</protein>
<dbReference type="Gene3D" id="3.40.970.40">
    <property type="entry name" value="fibrinogen binding protein from staphylococcus aureus domain like"/>
    <property type="match status" value="1"/>
</dbReference>
<evidence type="ECO:0000256" key="4">
    <source>
        <dbReference type="ARBA" id="ARBA00022917"/>
    </source>
</evidence>
<dbReference type="eggNOG" id="COG1293">
    <property type="taxonomic scope" value="Bacteria"/>
</dbReference>
<comment type="subunit">
    <text evidence="5">Associates with stalled 50S ribosomal subunits. Binds to RqcP.</text>
</comment>
<evidence type="ECO:0000256" key="1">
    <source>
        <dbReference type="ARBA" id="ARBA00022555"/>
    </source>
</evidence>
<evidence type="ECO:0000313" key="8">
    <source>
        <dbReference type="Proteomes" id="UP000010523"/>
    </source>
</evidence>
<dbReference type="Gene3D" id="2.30.310.10">
    <property type="entry name" value="ibrinogen binding protein from staphylococcus aureus domain"/>
    <property type="match status" value="1"/>
</dbReference>
<dbReference type="STRING" id="997296.PB1_01395"/>
<name>I3E4Y7_BACMT</name>
<dbReference type="Gene3D" id="1.10.8.50">
    <property type="match status" value="1"/>
</dbReference>
<keyword evidence="3 5" id="KW-0694">RNA-binding</keyword>
<keyword evidence="8" id="KW-1185">Reference proteome</keyword>
<dbReference type="FunFam" id="2.30.310.10:FF:000004">
    <property type="entry name" value="Fibronectin-binding protein A"/>
    <property type="match status" value="1"/>
</dbReference>
<dbReference type="PATRIC" id="fig|997296.3.peg.327"/>
<dbReference type="Pfam" id="PF05670">
    <property type="entry name" value="NFACT-R_1"/>
    <property type="match status" value="1"/>
</dbReference>
<dbReference type="Proteomes" id="UP000010523">
    <property type="component" value="Unassembled WGS sequence"/>
</dbReference>
<dbReference type="PANTHER" id="PTHR15239">
    <property type="entry name" value="NUCLEAR EXPORT MEDIATOR FACTOR NEMF"/>
    <property type="match status" value="1"/>
</dbReference>
<evidence type="ECO:0000256" key="3">
    <source>
        <dbReference type="ARBA" id="ARBA00022884"/>
    </source>
</evidence>
<sequence length="578" mass="66244">MAFDGLFTRAIVYELSQKINGGRINKIHQPSKNEIILTVRANGSNHKLLLAVHPSYARVQLTNESFENPAEPPMFCMLLRKHLEGFILENIYQEGLDRIIVFNVKGRDEIGDVSYKQLIVEIMGRHSNIILIDKATKTIIDSIKHVSFAVNTHRAVLPGYEYIAPPEQNKFHPFLADEQEILKRLDFNAGKLDKQLVEHFSGISPLFAKEMIFQSGMANRITLPKTFLAYMEKIKNNEYIPAITYGSSKESFYLYPLEHLKGEHKVFSSLSELLDRYYFGKAERDRVKQQANDMERFIINEKEKNIKKIEKLQSELEEAKNAEKFQLYGELLTANLYAVQKGMKEVEVMNYYDENNGTIVIPLDPQKSPSENAQKYFTKYQKAKNALTVIQEQIEKAKVEISYIDSLLQQLESASTKDIMEIREELIEGGYLRERQKQQNKKKINTKPVLDKYLSSDGTEILVGKNNKQNDYLTNKLAARDEIWLHAKDIPGSHVVIRSKTPTEKTILEAANIAAYFSKARNSSSVPVDYTQVRYVKKPNGAKPGFVIYENQQTVYVTPDEELVLALKQNISGKTERG</sequence>
<evidence type="ECO:0000313" key="7">
    <source>
        <dbReference type="EMBL" id="EIJ81558.1"/>
    </source>
</evidence>
<comment type="caution">
    <text evidence="7">The sequence shown here is derived from an EMBL/GenBank/DDBJ whole genome shotgun (WGS) entry which is preliminary data.</text>
</comment>
<comment type="function">
    <text evidence="5">Key component of the ribosome quality control system (RQC), a ribosome-associated complex that mediates the extraction of incompletely synthesized nascent chains from stalled ribosomes and their subsequent degradation. RqcH recruits Ala-charged tRNA, and with RqcP directs the elongation of stalled nascent chains on 50S ribosomal subunits, leading to non-templated C-terminal alanine extensions (Ala tail). The Ala tail promotes nascent chain degradation. May add between 1 and at least 8 Ala residues. Binds to stalled 50S ribosomal subunits.</text>
</comment>
<dbReference type="Pfam" id="PF05833">
    <property type="entry name" value="NFACT_N"/>
    <property type="match status" value="1"/>
</dbReference>
<dbReference type="GO" id="GO:0000049">
    <property type="term" value="F:tRNA binding"/>
    <property type="evidence" value="ECO:0007669"/>
    <property type="project" value="UniProtKB-UniRule"/>
</dbReference>
<dbReference type="InterPro" id="IPR043682">
    <property type="entry name" value="RqcH_bacterial"/>
</dbReference>
<dbReference type="AlphaFoldDB" id="I3E4Y7"/>
<accession>I3E4Y7</accession>
<dbReference type="OrthoDB" id="9766163at2"/>
<dbReference type="HAMAP" id="MF_00844_B">
    <property type="entry name" value="RqcH_B"/>
    <property type="match status" value="1"/>
</dbReference>
<dbReference type="GO" id="GO:0019843">
    <property type="term" value="F:rRNA binding"/>
    <property type="evidence" value="ECO:0007669"/>
    <property type="project" value="UniProtKB-UniRule"/>
</dbReference>
<comment type="similarity">
    <text evidence="5">Belongs to the NEMF family.</text>
</comment>
<dbReference type="GO" id="GO:0072344">
    <property type="term" value="P:rescue of stalled ribosome"/>
    <property type="evidence" value="ECO:0007669"/>
    <property type="project" value="UniProtKB-UniRule"/>
</dbReference>
<dbReference type="InterPro" id="IPR008532">
    <property type="entry name" value="NFACT_RNA-bd"/>
</dbReference>
<keyword evidence="1 5" id="KW-0820">tRNA-binding</keyword>
<proteinExistence type="inferred from homology"/>
<organism evidence="7 8">
    <name type="scientific">Bacillus methanolicus PB1</name>
    <dbReference type="NCBI Taxonomy" id="997296"/>
    <lineage>
        <taxon>Bacteria</taxon>
        <taxon>Bacillati</taxon>
        <taxon>Bacillota</taxon>
        <taxon>Bacilli</taxon>
        <taxon>Bacillales</taxon>
        <taxon>Bacillaceae</taxon>
        <taxon>Bacillus</taxon>
    </lineage>
</organism>
<evidence type="ECO:0000256" key="5">
    <source>
        <dbReference type="HAMAP-Rule" id="MF_00844"/>
    </source>
</evidence>
<dbReference type="GO" id="GO:1990112">
    <property type="term" value="C:RQC complex"/>
    <property type="evidence" value="ECO:0007669"/>
    <property type="project" value="TreeGrafter"/>
</dbReference>
<dbReference type="EMBL" id="AFEU01000001">
    <property type="protein sequence ID" value="EIJ81558.1"/>
    <property type="molecule type" value="Genomic_DNA"/>
</dbReference>
<dbReference type="RefSeq" id="WP_003350266.1">
    <property type="nucleotide sequence ID" value="NZ_AFEU01000001.1"/>
</dbReference>